<evidence type="ECO:0000313" key="3">
    <source>
        <dbReference type="Proteomes" id="UP000324870"/>
    </source>
</evidence>
<gene>
    <name evidence="2" type="ORF">F2A26_13805</name>
</gene>
<organism evidence="2 3">
    <name type="scientific">Alistipes finegoldii</name>
    <dbReference type="NCBI Taxonomy" id="214856"/>
    <lineage>
        <taxon>Bacteria</taxon>
        <taxon>Pseudomonadati</taxon>
        <taxon>Bacteroidota</taxon>
        <taxon>Bacteroidia</taxon>
        <taxon>Bacteroidales</taxon>
        <taxon>Rikenellaceae</taxon>
        <taxon>Alistipes</taxon>
    </lineage>
</organism>
<protein>
    <submittedName>
        <fullName evidence="2">DUF4302 domain-containing protein</fullName>
    </submittedName>
</protein>
<dbReference type="Proteomes" id="UP000324870">
    <property type="component" value="Unassembled WGS sequence"/>
</dbReference>
<evidence type="ECO:0000313" key="2">
    <source>
        <dbReference type="EMBL" id="KAA3157757.1"/>
    </source>
</evidence>
<dbReference type="EMBL" id="VVND01000034">
    <property type="protein sequence ID" value="KAA3157757.1"/>
    <property type="molecule type" value="Genomic_DNA"/>
</dbReference>
<comment type="caution">
    <text evidence="2">The sequence shown here is derived from an EMBL/GenBank/DDBJ whole genome shotgun (WGS) entry which is preliminary data.</text>
</comment>
<feature type="signal peptide" evidence="1">
    <location>
        <begin position="1"/>
        <end position="21"/>
    </location>
</feature>
<dbReference type="InterPro" id="IPR025396">
    <property type="entry name" value="DUF4302"/>
</dbReference>
<accession>A0ABQ6S0G4</accession>
<keyword evidence="1" id="KW-0732">Signal</keyword>
<sequence>MFMKKILILLALPLLFNSCLKDDEDKFSKSATERIEEAVKEAITVLQGAENGWRMELYPEGERIYGGYTLFLKFNTDNTVVASSENFAAGKTESSYYSVVAESGPVLAFDTNNDIIHFYSSPTTGAELGIGTSNGGLEGDSDFIVMEASADFVKLKGRKTNNYAYLYPIEAGVNWKTELQSYQDAAAKMDLIYTRCVVDGVTYPIDWEMTLNNFSSRVFRISYTPAPGDDGSVSTGEVIKAPFVFTETGLKFYSPLKIGNVAVSEMTFKEDYYFENEDGSVKIYSPKPVRSNNRLTITPADITFSSATVNVTPSVATDYYYFDVYEKADLEGESDMAIIKSLISEMNSLVGTYTADFVVSALGKKGAASEIFEDLSSETDHVVIGFGIVATENVVLATTDLFRKEFTTEKAPELDEAYAAWLGTWTVTSTTSMKSAKPISFDVTFSTKVANTNFALTGWAISAYRDRFPAIATFDKETGYVMIQSYQEIGTTGDGTLRYVALCRDKNVGGKYYYPVGGSYVGLIGAIMSDGTGKVIGNELTLTGDVEAEVVMMDQFVYNGSNYLGKYNPTADSGFTADDYPVGPFTLVKKSPAAAPVKGKAMLAGKFAAVADRNMKPAVPQLTSAPSFERRAVNANAVMLN</sequence>
<dbReference type="Pfam" id="PF14135">
    <property type="entry name" value="DUF4302"/>
    <property type="match status" value="1"/>
</dbReference>
<feature type="chain" id="PRO_5046731872" evidence="1">
    <location>
        <begin position="22"/>
        <end position="641"/>
    </location>
</feature>
<name>A0ABQ6S0G4_9BACT</name>
<evidence type="ECO:0000256" key="1">
    <source>
        <dbReference type="SAM" id="SignalP"/>
    </source>
</evidence>
<reference evidence="2 3" key="1">
    <citation type="journal article" date="2019" name="Nat. Med.">
        <title>A library of human gut bacterial isolates paired with longitudinal multiomics data enables mechanistic microbiome research.</title>
        <authorList>
            <person name="Poyet M."/>
            <person name="Groussin M."/>
            <person name="Gibbons S.M."/>
            <person name="Avila-Pacheco J."/>
            <person name="Jiang X."/>
            <person name="Kearney S.M."/>
            <person name="Perrotta A.R."/>
            <person name="Berdy B."/>
            <person name="Zhao S."/>
            <person name="Lieberman T.D."/>
            <person name="Swanson P.K."/>
            <person name="Smith M."/>
            <person name="Roesemann S."/>
            <person name="Alexander J.E."/>
            <person name="Rich S.A."/>
            <person name="Livny J."/>
            <person name="Vlamakis H."/>
            <person name="Clish C."/>
            <person name="Bullock K."/>
            <person name="Deik A."/>
            <person name="Scott J."/>
            <person name="Pierce K.A."/>
            <person name="Xavier R.J."/>
            <person name="Alm E.J."/>
        </authorList>
    </citation>
    <scope>NUCLEOTIDE SEQUENCE [LARGE SCALE GENOMIC DNA]</scope>
    <source>
        <strain evidence="2 3">BIOML-A1</strain>
    </source>
</reference>
<keyword evidence="3" id="KW-1185">Reference proteome</keyword>
<proteinExistence type="predicted"/>